<accession>A0A5J4V854</accession>
<dbReference type="InterPro" id="IPR000415">
    <property type="entry name" value="Nitroreductase-like"/>
</dbReference>
<dbReference type="Proteomes" id="UP000324800">
    <property type="component" value="Unassembled WGS sequence"/>
</dbReference>
<dbReference type="EMBL" id="SNRW01009051">
    <property type="protein sequence ID" value="KAA6378581.1"/>
    <property type="molecule type" value="Genomic_DNA"/>
</dbReference>
<evidence type="ECO:0000313" key="1">
    <source>
        <dbReference type="EMBL" id="KAA6378581.1"/>
    </source>
</evidence>
<feature type="non-terminal residue" evidence="1">
    <location>
        <position position="182"/>
    </location>
</feature>
<comment type="caution">
    <text evidence="1">The sequence shown here is derived from an EMBL/GenBank/DDBJ whole genome shotgun (WGS) entry which is preliminary data.</text>
</comment>
<protein>
    <submittedName>
        <fullName evidence="1">Uncharacterized protein</fullName>
    </submittedName>
</protein>
<name>A0A5J4V854_9EUKA</name>
<proteinExistence type="predicted"/>
<dbReference type="GO" id="GO:0016491">
    <property type="term" value="F:oxidoreductase activity"/>
    <property type="evidence" value="ECO:0007669"/>
    <property type="project" value="InterPro"/>
</dbReference>
<evidence type="ECO:0000313" key="2">
    <source>
        <dbReference type="Proteomes" id="UP000324800"/>
    </source>
</evidence>
<reference evidence="1 2" key="1">
    <citation type="submission" date="2019-03" db="EMBL/GenBank/DDBJ databases">
        <title>Single cell metagenomics reveals metabolic interactions within the superorganism composed of flagellate Streblomastix strix and complex community of Bacteroidetes bacteria on its surface.</title>
        <authorList>
            <person name="Treitli S.C."/>
            <person name="Kolisko M."/>
            <person name="Husnik F."/>
            <person name="Keeling P."/>
            <person name="Hampl V."/>
        </authorList>
    </citation>
    <scope>NUCLEOTIDE SEQUENCE [LARGE SCALE GENOMIC DNA]</scope>
    <source>
        <strain evidence="1">ST1C</strain>
    </source>
</reference>
<dbReference type="SUPFAM" id="SSF55469">
    <property type="entry name" value="FMN-dependent nitroreductase-like"/>
    <property type="match status" value="1"/>
</dbReference>
<organism evidence="1 2">
    <name type="scientific">Streblomastix strix</name>
    <dbReference type="NCBI Taxonomy" id="222440"/>
    <lineage>
        <taxon>Eukaryota</taxon>
        <taxon>Metamonada</taxon>
        <taxon>Preaxostyla</taxon>
        <taxon>Oxymonadida</taxon>
        <taxon>Streblomastigidae</taxon>
        <taxon>Streblomastix</taxon>
    </lineage>
</organism>
<dbReference type="AlphaFoldDB" id="A0A5J4V854"/>
<dbReference type="Gene3D" id="3.40.109.10">
    <property type="entry name" value="NADH Oxidase"/>
    <property type="match status" value="1"/>
</dbReference>
<sequence length="182" mass="20355">MGGNIGTSNAIFRDRAAPDSSFSEFDAFKLCMSRKSVRKYDRQKQELEPQIQEKINSYLNDEKKMTGPFGSRIRIILRSTEQAEDQKLGTYGMIKVGYADRNEAKASGSIVEANPNSRKPLYNMIFKGLREKLGGKSRINGNGIENKEEWGDIGNGVEAVHWCPSGMNSQPWRVFVVENAAG</sequence>
<gene>
    <name evidence="1" type="ORF">EZS28_025894</name>
</gene>